<dbReference type="Pfam" id="PF11367">
    <property type="entry name" value="Tail_completion_gp17"/>
    <property type="match status" value="1"/>
</dbReference>
<reference evidence="1 2" key="1">
    <citation type="submission" date="2019-06" db="EMBL/GenBank/DDBJ databases">
        <title>A novel bacterium of genus Amaricoccus, isolated from marine sediment.</title>
        <authorList>
            <person name="Huang H."/>
            <person name="Mo K."/>
            <person name="Hu Y."/>
        </authorList>
    </citation>
    <scope>NUCLEOTIDE SEQUENCE [LARGE SCALE GENOMIC DNA]</scope>
    <source>
        <strain evidence="1 2">HB172011</strain>
    </source>
</reference>
<dbReference type="EMBL" id="VFRP01000009">
    <property type="protein sequence ID" value="TPE50724.1"/>
    <property type="molecule type" value="Genomic_DNA"/>
</dbReference>
<dbReference type="InterPro" id="IPR053745">
    <property type="entry name" value="Viral_Tail_Comp_sf"/>
</dbReference>
<dbReference type="Gene3D" id="3.30.2000.30">
    <property type="match status" value="1"/>
</dbReference>
<accession>A0A501WRL4</accession>
<sequence length="139" mass="14516">MTLSFGVGLQAAVHARLVSDAALAALIGAAVYDAPPDPARVARLAHVTLGEERVRPFDTKTSSGAEHDFAVTVHSGEDGFATAKRIAAAVCAALVDAPLSLAHGKLVSISFRRATAERAAAPEKRRVSLMFRAIIDQDA</sequence>
<evidence type="ECO:0000313" key="1">
    <source>
        <dbReference type="EMBL" id="TPE50724.1"/>
    </source>
</evidence>
<gene>
    <name evidence="1" type="ORF">FJM51_10720</name>
</gene>
<dbReference type="OrthoDB" id="7644395at2"/>
<proteinExistence type="predicted"/>
<dbReference type="InterPro" id="IPR021508">
    <property type="entry name" value="Gp17-like"/>
</dbReference>
<dbReference type="RefSeq" id="WP_140454139.1">
    <property type="nucleotide sequence ID" value="NZ_VFRP01000009.1"/>
</dbReference>
<dbReference type="AlphaFoldDB" id="A0A501WRL4"/>
<evidence type="ECO:0000313" key="2">
    <source>
        <dbReference type="Proteomes" id="UP000319255"/>
    </source>
</evidence>
<organism evidence="1 2">
    <name type="scientific">Amaricoccus solimangrovi</name>
    <dbReference type="NCBI Taxonomy" id="2589815"/>
    <lineage>
        <taxon>Bacteria</taxon>
        <taxon>Pseudomonadati</taxon>
        <taxon>Pseudomonadota</taxon>
        <taxon>Alphaproteobacteria</taxon>
        <taxon>Rhodobacterales</taxon>
        <taxon>Paracoccaceae</taxon>
        <taxon>Amaricoccus</taxon>
    </lineage>
</organism>
<keyword evidence="2" id="KW-1185">Reference proteome</keyword>
<comment type="caution">
    <text evidence="1">The sequence shown here is derived from an EMBL/GenBank/DDBJ whole genome shotgun (WGS) entry which is preliminary data.</text>
</comment>
<dbReference type="Proteomes" id="UP000319255">
    <property type="component" value="Unassembled WGS sequence"/>
</dbReference>
<protein>
    <submittedName>
        <fullName evidence="1">DUF3168 domain-containing protein</fullName>
    </submittedName>
</protein>
<name>A0A501WRL4_9RHOB</name>